<reference evidence="2 3" key="1">
    <citation type="submission" date="2017-09" db="EMBL/GenBank/DDBJ databases">
        <authorList>
            <person name="Ehlers B."/>
            <person name="Leendertz F.H."/>
        </authorList>
    </citation>
    <scope>NUCLEOTIDE SEQUENCE [LARGE SCALE GENOMIC DNA]</scope>
    <source>
        <strain evidence="2 3">DSM 18289</strain>
    </source>
</reference>
<feature type="chain" id="PRO_5011973094" evidence="1">
    <location>
        <begin position="25"/>
        <end position="151"/>
    </location>
</feature>
<organism evidence="2 3">
    <name type="scientific">Cohaesibacter gelatinilyticus</name>
    <dbReference type="NCBI Taxonomy" id="372072"/>
    <lineage>
        <taxon>Bacteria</taxon>
        <taxon>Pseudomonadati</taxon>
        <taxon>Pseudomonadota</taxon>
        <taxon>Alphaproteobacteria</taxon>
        <taxon>Hyphomicrobiales</taxon>
        <taxon>Cohaesibacteraceae</taxon>
    </lineage>
</organism>
<gene>
    <name evidence="2" type="ORF">SAMN06265368_4432</name>
</gene>
<evidence type="ECO:0000313" key="2">
    <source>
        <dbReference type="EMBL" id="SNZ21315.1"/>
    </source>
</evidence>
<feature type="signal peptide" evidence="1">
    <location>
        <begin position="1"/>
        <end position="24"/>
    </location>
</feature>
<sequence>MMKFPCFLTYVISLFLLSSLPVTAGYCEDYEAGKEYQLSDIPPAWPSEFPAPQALSKIGGLLSVNEGRNCHIDLYGRTKEPGKDYLQDYQHRLEQAGFRAANISENGDSISMQFEHEDGHLVTISTGIVNARTKSEYTEIGAYLILNLKAD</sequence>
<keyword evidence="3" id="KW-1185">Reference proteome</keyword>
<dbReference type="EMBL" id="OBEL01000007">
    <property type="protein sequence ID" value="SNZ21315.1"/>
    <property type="molecule type" value="Genomic_DNA"/>
</dbReference>
<protein>
    <submittedName>
        <fullName evidence="2">Uncharacterized protein</fullName>
    </submittedName>
</protein>
<dbReference type="AlphaFoldDB" id="A0A285PHW8"/>
<dbReference type="Proteomes" id="UP000219439">
    <property type="component" value="Unassembled WGS sequence"/>
</dbReference>
<dbReference type="OrthoDB" id="9856270at2"/>
<name>A0A285PHW8_9HYPH</name>
<keyword evidence="1" id="KW-0732">Signal</keyword>
<evidence type="ECO:0000313" key="3">
    <source>
        <dbReference type="Proteomes" id="UP000219439"/>
    </source>
</evidence>
<evidence type="ECO:0000256" key="1">
    <source>
        <dbReference type="SAM" id="SignalP"/>
    </source>
</evidence>
<accession>A0A285PHW8</accession>
<dbReference type="RefSeq" id="WP_097155687.1">
    <property type="nucleotide sequence ID" value="NZ_OBEL01000007.1"/>
</dbReference>
<proteinExistence type="predicted"/>